<keyword evidence="6 8" id="KW-0472">Membrane</keyword>
<dbReference type="PATRIC" id="fig|1206767.3.peg.3233"/>
<keyword evidence="2" id="KW-0813">Transport</keyword>
<evidence type="ECO:0000256" key="2">
    <source>
        <dbReference type="ARBA" id="ARBA00022448"/>
    </source>
</evidence>
<evidence type="ECO:0000313" key="10">
    <source>
        <dbReference type="Proteomes" id="UP000006272"/>
    </source>
</evidence>
<feature type="transmembrane region" description="Helical" evidence="8">
    <location>
        <begin position="347"/>
        <end position="367"/>
    </location>
</feature>
<feature type="transmembrane region" description="Helical" evidence="8">
    <location>
        <begin position="154"/>
        <end position="175"/>
    </location>
</feature>
<feature type="transmembrane region" description="Helical" evidence="8">
    <location>
        <begin position="248"/>
        <end position="272"/>
    </location>
</feature>
<comment type="caution">
    <text evidence="9">The sequence shown here is derived from an EMBL/GenBank/DDBJ whole genome shotgun (WGS) entry which is preliminary data.</text>
</comment>
<dbReference type="Gene3D" id="1.20.1740.10">
    <property type="entry name" value="Amino acid/polyamine transporter I"/>
    <property type="match status" value="1"/>
</dbReference>
<keyword evidence="5 8" id="KW-1133">Transmembrane helix</keyword>
<evidence type="ECO:0000256" key="1">
    <source>
        <dbReference type="ARBA" id="ARBA00004651"/>
    </source>
</evidence>
<name>K6GM18_9BACT</name>
<gene>
    <name evidence="9" type="ORF">B193_3300</name>
</gene>
<feature type="transmembrane region" description="Helical" evidence="8">
    <location>
        <begin position="292"/>
        <end position="317"/>
    </location>
</feature>
<feature type="region of interest" description="Disordered" evidence="7">
    <location>
        <begin position="480"/>
        <end position="501"/>
    </location>
</feature>
<evidence type="ECO:0000256" key="8">
    <source>
        <dbReference type="SAM" id="Phobius"/>
    </source>
</evidence>
<feature type="transmembrane region" description="Helical" evidence="8">
    <location>
        <begin position="417"/>
        <end position="439"/>
    </location>
</feature>
<evidence type="ECO:0000256" key="4">
    <source>
        <dbReference type="ARBA" id="ARBA00022692"/>
    </source>
</evidence>
<feature type="transmembrane region" description="Helical" evidence="8">
    <location>
        <begin position="12"/>
        <end position="32"/>
    </location>
</feature>
<dbReference type="InterPro" id="IPR050367">
    <property type="entry name" value="APC_superfamily"/>
</dbReference>
<dbReference type="GO" id="GO:0022857">
    <property type="term" value="F:transmembrane transporter activity"/>
    <property type="evidence" value="ECO:0007669"/>
    <property type="project" value="InterPro"/>
</dbReference>
<dbReference type="InterPro" id="IPR002293">
    <property type="entry name" value="AA/rel_permease1"/>
</dbReference>
<feature type="transmembrane region" description="Helical" evidence="8">
    <location>
        <begin position="96"/>
        <end position="115"/>
    </location>
</feature>
<evidence type="ECO:0000256" key="5">
    <source>
        <dbReference type="ARBA" id="ARBA00022989"/>
    </source>
</evidence>
<keyword evidence="4 8" id="KW-0812">Transmembrane</keyword>
<feature type="transmembrane region" description="Helical" evidence="8">
    <location>
        <begin position="127"/>
        <end position="147"/>
    </location>
</feature>
<evidence type="ECO:0000313" key="9">
    <source>
        <dbReference type="EMBL" id="EKO38010.1"/>
    </source>
</evidence>
<keyword evidence="3" id="KW-1003">Cell membrane</keyword>
<proteinExistence type="predicted"/>
<dbReference type="EMBL" id="ALAO01000308">
    <property type="protein sequence ID" value="EKO38010.1"/>
    <property type="molecule type" value="Genomic_DNA"/>
</dbReference>
<dbReference type="Pfam" id="PF13520">
    <property type="entry name" value="AA_permease_2"/>
    <property type="match status" value="1"/>
</dbReference>
<evidence type="ECO:0000256" key="3">
    <source>
        <dbReference type="ARBA" id="ARBA00022475"/>
    </source>
</evidence>
<feature type="transmembrane region" description="Helical" evidence="8">
    <location>
        <begin position="204"/>
        <end position="227"/>
    </location>
</feature>
<evidence type="ECO:0000256" key="6">
    <source>
        <dbReference type="ARBA" id="ARBA00023136"/>
    </source>
</evidence>
<feature type="transmembrane region" description="Helical" evidence="8">
    <location>
        <begin position="451"/>
        <end position="470"/>
    </location>
</feature>
<sequence length="501" mass="52727">MPAPSRKTIGVWTLTLMTVAAVVSLRGLPMMAKEGLSMIFYILFSAIFFLVPASMVAAELGGAFSNQGGGVYTWVKAAYGSRWGFTAIWLQWIQNVVWYPTVLGFAAGALAYAFMDPSLASNGLYTGAVILLCYWAATAVTLAGSTFANSVTKYGVLLGTVLPGVFMIILGLLWVDQGNALQFLHTAPTALGQGSAQALPHARFFPQLTGLGSVAFLAGIILLFAGVEVHAVHANEMENPPKQFPESLFLAAGIILTLFTLGSLAVAAVIPAEEISLTAGLMQAFKLLLEKFGMGFLTPVVGFLAAFGAIGGVMSWVGGPSRGLLETAKSGELPPFMAKTNAKGMQVNILLIQAVIVSLLASLYFIMDNVSTAFFVLSAMTVSLYLVMYILMYLAAIKLRITQPDLPRSYKVPGGTLGMGLVAGVGLLGVSFALLVSFFPPTNLPVGNPALYVGLVAAGLMVFVGLPLLINANKKTAWNTNAGKATPKQPRPATPKTKGAK</sequence>
<organism evidence="9 10">
    <name type="scientific">Solidesulfovibrio magneticus str. Maddingley MBC34</name>
    <dbReference type="NCBI Taxonomy" id="1206767"/>
    <lineage>
        <taxon>Bacteria</taxon>
        <taxon>Pseudomonadati</taxon>
        <taxon>Thermodesulfobacteriota</taxon>
        <taxon>Desulfovibrionia</taxon>
        <taxon>Desulfovibrionales</taxon>
        <taxon>Desulfovibrionaceae</taxon>
        <taxon>Solidesulfovibrio</taxon>
    </lineage>
</organism>
<dbReference type="PANTHER" id="PTHR42770">
    <property type="entry name" value="AMINO ACID TRANSPORTER-RELATED"/>
    <property type="match status" value="1"/>
</dbReference>
<dbReference type="AlphaFoldDB" id="K6GM18"/>
<dbReference type="PANTHER" id="PTHR42770:SF15">
    <property type="entry name" value="GLUTAMATE_GAMMA-AMINOBUTYRATE ANTIPORTER-RELATED"/>
    <property type="match status" value="1"/>
</dbReference>
<accession>K6GM18</accession>
<evidence type="ECO:0000256" key="7">
    <source>
        <dbReference type="SAM" id="MobiDB-lite"/>
    </source>
</evidence>
<feature type="transmembrane region" description="Helical" evidence="8">
    <location>
        <begin position="373"/>
        <end position="396"/>
    </location>
</feature>
<dbReference type="PIRSF" id="PIRSF006060">
    <property type="entry name" value="AA_transporter"/>
    <property type="match status" value="1"/>
</dbReference>
<dbReference type="Proteomes" id="UP000006272">
    <property type="component" value="Unassembled WGS sequence"/>
</dbReference>
<comment type="subcellular location">
    <subcellularLocation>
        <location evidence="1">Cell membrane</location>
        <topology evidence="1">Multi-pass membrane protein</topology>
    </subcellularLocation>
</comment>
<feature type="transmembrane region" description="Helical" evidence="8">
    <location>
        <begin position="38"/>
        <end position="58"/>
    </location>
</feature>
<protein>
    <submittedName>
        <fullName evidence="9">Amino acid transporter</fullName>
    </submittedName>
</protein>
<reference evidence="9 10" key="1">
    <citation type="submission" date="2012-07" db="EMBL/GenBank/DDBJ databases">
        <title>Draft genome sequence of Desulfovibrio magneticus str. Maddingley MBC34 obtained from a metagenomic sequence of a methanogenic enrichment isolated from coal-seam formation water in Victoria, Australia.</title>
        <authorList>
            <person name="Greenfield P."/>
            <person name="Hendry P."/>
            <person name="Li D."/>
            <person name="Rosewarne C.P."/>
            <person name="Tran-Dinh N."/>
            <person name="Elbourne L.D.H."/>
            <person name="Paulsen I.T."/>
            <person name="Midgley D.J."/>
        </authorList>
    </citation>
    <scope>NUCLEOTIDE SEQUENCE [LARGE SCALE GENOMIC DNA]</scope>
    <source>
        <strain evidence="10">Maddingley MBC34</strain>
    </source>
</reference>
<dbReference type="GO" id="GO:0005886">
    <property type="term" value="C:plasma membrane"/>
    <property type="evidence" value="ECO:0007669"/>
    <property type="project" value="UniProtKB-SubCell"/>
</dbReference>